<evidence type="ECO:0000256" key="10">
    <source>
        <dbReference type="ARBA" id="ARBA00047899"/>
    </source>
</evidence>
<dbReference type="Gene3D" id="3.90.810.10">
    <property type="entry name" value="CRIB domain"/>
    <property type="match status" value="1"/>
</dbReference>
<dbReference type="AlphaFoldDB" id="A0AA85KNT9"/>
<dbReference type="InterPro" id="IPR017441">
    <property type="entry name" value="Protein_kinase_ATP_BS"/>
</dbReference>
<feature type="region of interest" description="Disordered" evidence="13">
    <location>
        <begin position="548"/>
        <end position="590"/>
    </location>
</feature>
<organism evidence="15 16">
    <name type="scientific">Trichobilharzia regenti</name>
    <name type="common">Nasal bird schistosome</name>
    <dbReference type="NCBI Taxonomy" id="157069"/>
    <lineage>
        <taxon>Eukaryota</taxon>
        <taxon>Metazoa</taxon>
        <taxon>Spiralia</taxon>
        <taxon>Lophotrochozoa</taxon>
        <taxon>Platyhelminthes</taxon>
        <taxon>Trematoda</taxon>
        <taxon>Digenea</taxon>
        <taxon>Strigeidida</taxon>
        <taxon>Schistosomatoidea</taxon>
        <taxon>Schistosomatidae</taxon>
        <taxon>Trichobilharzia</taxon>
    </lineage>
</organism>
<evidence type="ECO:0000256" key="9">
    <source>
        <dbReference type="ARBA" id="ARBA00022840"/>
    </source>
</evidence>
<keyword evidence="8" id="KW-0418">Kinase</keyword>
<keyword evidence="7 12" id="KW-0547">Nucleotide-binding</keyword>
<reference evidence="15" key="1">
    <citation type="submission" date="2022-06" db="EMBL/GenBank/DDBJ databases">
        <authorList>
            <person name="Berger JAMES D."/>
            <person name="Berger JAMES D."/>
        </authorList>
    </citation>
    <scope>NUCLEOTIDE SEQUENCE [LARGE SCALE GENOMIC DNA]</scope>
</reference>
<keyword evidence="5" id="KW-0723">Serine/threonine-protein kinase</keyword>
<name>A0AA85KNT9_TRIRE</name>
<protein>
    <recommendedName>
        <fullName evidence="3">non-specific serine/threonine protein kinase</fullName>
        <ecNumber evidence="3">2.7.11.1</ecNumber>
    </recommendedName>
</protein>
<evidence type="ECO:0000256" key="4">
    <source>
        <dbReference type="ARBA" id="ARBA00022490"/>
    </source>
</evidence>
<evidence type="ECO:0000313" key="16">
    <source>
        <dbReference type="WBParaSite" id="TREG1_9140.1"/>
    </source>
</evidence>
<keyword evidence="15" id="KW-1185">Reference proteome</keyword>
<dbReference type="InterPro" id="IPR011009">
    <property type="entry name" value="Kinase-like_dom_sf"/>
</dbReference>
<dbReference type="InterPro" id="IPR051931">
    <property type="entry name" value="PAK3-like"/>
</dbReference>
<keyword evidence="4" id="KW-0963">Cytoplasm</keyword>
<dbReference type="PANTHER" id="PTHR45832">
    <property type="entry name" value="SERINE/THREONINE-PROTEIN KINASE SAMKA-RELATED-RELATED"/>
    <property type="match status" value="1"/>
</dbReference>
<evidence type="ECO:0000256" key="5">
    <source>
        <dbReference type="ARBA" id="ARBA00022527"/>
    </source>
</evidence>
<dbReference type="InterPro" id="IPR008271">
    <property type="entry name" value="Ser/Thr_kinase_AS"/>
</dbReference>
<evidence type="ECO:0000313" key="15">
    <source>
        <dbReference type="Proteomes" id="UP000050795"/>
    </source>
</evidence>
<dbReference type="GO" id="GO:0004674">
    <property type="term" value="F:protein serine/threonine kinase activity"/>
    <property type="evidence" value="ECO:0007669"/>
    <property type="project" value="UniProtKB-KW"/>
</dbReference>
<dbReference type="Gene3D" id="1.10.510.10">
    <property type="entry name" value="Transferase(Phosphotransferase) domain 1"/>
    <property type="match status" value="1"/>
</dbReference>
<accession>A0AA85KNT9</accession>
<dbReference type="PROSITE" id="PS00107">
    <property type="entry name" value="PROTEIN_KINASE_ATP"/>
    <property type="match status" value="1"/>
</dbReference>
<dbReference type="SMART" id="SM00220">
    <property type="entry name" value="S_TKc"/>
    <property type="match status" value="1"/>
</dbReference>
<dbReference type="GO" id="GO:0005737">
    <property type="term" value="C:cytoplasm"/>
    <property type="evidence" value="ECO:0007669"/>
    <property type="project" value="UniProtKB-SubCell"/>
</dbReference>
<comment type="catalytic activity">
    <reaction evidence="10">
        <text>L-threonyl-[protein] + ATP = O-phospho-L-threonyl-[protein] + ADP + H(+)</text>
        <dbReference type="Rhea" id="RHEA:46608"/>
        <dbReference type="Rhea" id="RHEA-COMP:11060"/>
        <dbReference type="Rhea" id="RHEA-COMP:11605"/>
        <dbReference type="ChEBI" id="CHEBI:15378"/>
        <dbReference type="ChEBI" id="CHEBI:30013"/>
        <dbReference type="ChEBI" id="CHEBI:30616"/>
        <dbReference type="ChEBI" id="CHEBI:61977"/>
        <dbReference type="ChEBI" id="CHEBI:456216"/>
        <dbReference type="EC" id="2.7.11.1"/>
    </reaction>
</comment>
<evidence type="ECO:0000256" key="12">
    <source>
        <dbReference type="PROSITE-ProRule" id="PRU10141"/>
    </source>
</evidence>
<evidence type="ECO:0000256" key="8">
    <source>
        <dbReference type="ARBA" id="ARBA00022777"/>
    </source>
</evidence>
<feature type="compositionally biased region" description="Polar residues" evidence="13">
    <location>
        <begin position="548"/>
        <end position="570"/>
    </location>
</feature>
<evidence type="ECO:0000256" key="1">
    <source>
        <dbReference type="ARBA" id="ARBA00004496"/>
    </source>
</evidence>
<evidence type="ECO:0000256" key="11">
    <source>
        <dbReference type="ARBA" id="ARBA00048679"/>
    </source>
</evidence>
<dbReference type="PANTHER" id="PTHR45832:SF22">
    <property type="entry name" value="SERINE_THREONINE-PROTEIN KINASE SAMKA-RELATED"/>
    <property type="match status" value="1"/>
</dbReference>
<dbReference type="Gene3D" id="3.30.200.20">
    <property type="entry name" value="Phosphorylase Kinase, domain 1"/>
    <property type="match status" value="1"/>
</dbReference>
<dbReference type="InterPro" id="IPR000719">
    <property type="entry name" value="Prot_kinase_dom"/>
</dbReference>
<dbReference type="EC" id="2.7.11.1" evidence="3"/>
<reference evidence="16" key="2">
    <citation type="submission" date="2023-11" db="UniProtKB">
        <authorList>
            <consortium name="WormBaseParasite"/>
        </authorList>
    </citation>
    <scope>IDENTIFICATION</scope>
</reference>
<feature type="binding site" evidence="12">
    <location>
        <position position="692"/>
    </location>
    <ligand>
        <name>ATP</name>
        <dbReference type="ChEBI" id="CHEBI:30616"/>
    </ligand>
</feature>
<dbReference type="Proteomes" id="UP000050795">
    <property type="component" value="Unassembled WGS sequence"/>
</dbReference>
<evidence type="ECO:0000256" key="6">
    <source>
        <dbReference type="ARBA" id="ARBA00022679"/>
    </source>
</evidence>
<comment type="subcellular location">
    <subcellularLocation>
        <location evidence="1">Cytoplasm</location>
    </subcellularLocation>
</comment>
<dbReference type="PROSITE" id="PS00108">
    <property type="entry name" value="PROTEIN_KINASE_ST"/>
    <property type="match status" value="1"/>
</dbReference>
<evidence type="ECO:0000256" key="2">
    <source>
        <dbReference type="ARBA" id="ARBA00008874"/>
    </source>
</evidence>
<evidence type="ECO:0000256" key="7">
    <source>
        <dbReference type="ARBA" id="ARBA00022741"/>
    </source>
</evidence>
<dbReference type="WBParaSite" id="TREG1_9140.1">
    <property type="protein sequence ID" value="TREG1_9140.1"/>
    <property type="gene ID" value="TREG1_9140"/>
</dbReference>
<sequence>MSKDFVRIFPANIWQQGQAEEVSRTANIWKEARKWSEISMEVNLSPSHTCKPPEPPIRSSSTLHRHSTNVAPTKPLPDLPKKAGRSRIRLFRLPKLSSDPKISSPLCVSHELHVVYDENTGEFRGMPEEWLEWLHAANISFQEREQNPELVIEVLQCYDTAKHRARRQKFIMTEDSSWENFSNIASCVCHEFMDHEVSAANNTCRKFQQNSVGSQSSAASHSVSGGSPCSNISRFSHSCRFSYNSPTNVPPPVPPHYTVSRDVNSKNANDDDEMLSNERIKSDSQLEQKFLSGNDICFVDANLDSEHESNQFHISNVHHHFKASNEYTDCESIRSYSNIFYSSLPLDEMDVSQELTTKDLPFLNVNLANKEVEGQDTRRSELPKDETECDIHQCNLDKENNFIIEAEPYGVEEIEVYESEKLSDIIAKDKCNQPAVESDVSYQGRLSLISSTNWQIFSCISEAAFTSNTAESSTPDLQICLAQPETDEDVCLTASIKAQPNNSSVSEPTETSLVIEDCANISESTSSTELKSVSSNLIKDEEGSTSALIKSDLTSQQRGRTATRCNGTQNRIKRSAAHSGRQSVESVKNSSKLLAISENPNTSTSPFGECFTDSGSGSQSHNAQVCLVSRHSPRCRNKMRMRDEQIIARLRTIVSQGKPSEKYETLGRIGHGASGVVYIGRELESGCRVAIKQMSLRQQPKKELILNEILVMRTYRNPNVVNYLDSYLLGDELWVVMEYLDGGSLTDVITETCMNESQIATVCRETLQALEFLHSKHVIHRDIKSDNILLGLDGSVKLTDFGFCAQLSAKNNDLKRTTMVGTPYWMAPEVVSRKQYGQKIDIWSLGIMTLEMLEGEPPYLSENPLKALYLIATNGKPNFRKDNLSPELLNFLDRCLEVDAQLRASASELIEHPFIQLNSRPVITLIPLILLAREQARSVTLS</sequence>
<keyword evidence="6" id="KW-0808">Transferase</keyword>
<dbReference type="Pfam" id="PF00786">
    <property type="entry name" value="PBD"/>
    <property type="match status" value="1"/>
</dbReference>
<proteinExistence type="inferred from homology"/>
<dbReference type="Pfam" id="PF00069">
    <property type="entry name" value="Pkinase"/>
    <property type="match status" value="1"/>
</dbReference>
<dbReference type="PROSITE" id="PS50011">
    <property type="entry name" value="PROTEIN_KINASE_DOM"/>
    <property type="match status" value="1"/>
</dbReference>
<dbReference type="FunFam" id="3.30.200.20:FF:000705">
    <property type="entry name" value="Non-specific serine/threonine protein kinase"/>
    <property type="match status" value="1"/>
</dbReference>
<evidence type="ECO:0000256" key="3">
    <source>
        <dbReference type="ARBA" id="ARBA00012513"/>
    </source>
</evidence>
<dbReference type="InterPro" id="IPR000095">
    <property type="entry name" value="CRIB_dom"/>
</dbReference>
<evidence type="ECO:0000256" key="13">
    <source>
        <dbReference type="SAM" id="MobiDB-lite"/>
    </source>
</evidence>
<dbReference type="InterPro" id="IPR036936">
    <property type="entry name" value="CRIB_dom_sf"/>
</dbReference>
<evidence type="ECO:0000259" key="14">
    <source>
        <dbReference type="PROSITE" id="PS50011"/>
    </source>
</evidence>
<feature type="region of interest" description="Disordered" evidence="13">
    <location>
        <begin position="44"/>
        <end position="79"/>
    </location>
</feature>
<dbReference type="SUPFAM" id="SSF56112">
    <property type="entry name" value="Protein kinase-like (PK-like)"/>
    <property type="match status" value="1"/>
</dbReference>
<comment type="catalytic activity">
    <reaction evidence="11">
        <text>L-seryl-[protein] + ATP = O-phospho-L-seryl-[protein] + ADP + H(+)</text>
        <dbReference type="Rhea" id="RHEA:17989"/>
        <dbReference type="Rhea" id="RHEA-COMP:9863"/>
        <dbReference type="Rhea" id="RHEA-COMP:11604"/>
        <dbReference type="ChEBI" id="CHEBI:15378"/>
        <dbReference type="ChEBI" id="CHEBI:29999"/>
        <dbReference type="ChEBI" id="CHEBI:30616"/>
        <dbReference type="ChEBI" id="CHEBI:83421"/>
        <dbReference type="ChEBI" id="CHEBI:456216"/>
        <dbReference type="EC" id="2.7.11.1"/>
    </reaction>
</comment>
<feature type="compositionally biased region" description="Polar residues" evidence="13">
    <location>
        <begin position="580"/>
        <end position="590"/>
    </location>
</feature>
<comment type="similarity">
    <text evidence="2">Belongs to the protein kinase superfamily. STE Ser/Thr protein kinase family. STE20 subfamily.</text>
</comment>
<keyword evidence="9 12" id="KW-0067">ATP-binding</keyword>
<feature type="domain" description="Protein kinase" evidence="14">
    <location>
        <begin position="663"/>
        <end position="915"/>
    </location>
</feature>
<dbReference type="FunFam" id="1.10.510.10:FF:000011">
    <property type="entry name" value="Non-specific serine/threonine protein kinase"/>
    <property type="match status" value="1"/>
</dbReference>
<dbReference type="GO" id="GO:0005524">
    <property type="term" value="F:ATP binding"/>
    <property type="evidence" value="ECO:0007669"/>
    <property type="project" value="UniProtKB-UniRule"/>
</dbReference>